<comment type="caution">
    <text evidence="2">The sequence shown here is derived from an EMBL/GenBank/DDBJ whole genome shotgun (WGS) entry which is preliminary data.</text>
</comment>
<evidence type="ECO:0008006" key="4">
    <source>
        <dbReference type="Google" id="ProtNLM"/>
    </source>
</evidence>
<name>A0ABT9QTC2_9ACTN</name>
<keyword evidence="3" id="KW-1185">Reference proteome</keyword>
<gene>
    <name evidence="2" type="ORF">J2853_008876</name>
</gene>
<accession>A0ABT9QTC2</accession>
<feature type="signal peptide" evidence="1">
    <location>
        <begin position="1"/>
        <end position="21"/>
    </location>
</feature>
<protein>
    <recommendedName>
        <fullName evidence="4">Lipoprotein</fullName>
    </recommendedName>
</protein>
<dbReference type="Proteomes" id="UP001225356">
    <property type="component" value="Unassembled WGS sequence"/>
</dbReference>
<keyword evidence="1" id="KW-0732">Signal</keyword>
<reference evidence="2 3" key="1">
    <citation type="submission" date="2023-07" db="EMBL/GenBank/DDBJ databases">
        <title>Sequencing the genomes of 1000 actinobacteria strains.</title>
        <authorList>
            <person name="Klenk H.-P."/>
        </authorList>
    </citation>
    <scope>NUCLEOTIDE SEQUENCE [LARGE SCALE GENOMIC DNA]</scope>
    <source>
        <strain evidence="2 3">DSM 46740</strain>
    </source>
</reference>
<organism evidence="2 3">
    <name type="scientific">Streptosporangium lutulentum</name>
    <dbReference type="NCBI Taxonomy" id="1461250"/>
    <lineage>
        <taxon>Bacteria</taxon>
        <taxon>Bacillati</taxon>
        <taxon>Actinomycetota</taxon>
        <taxon>Actinomycetes</taxon>
        <taxon>Streptosporangiales</taxon>
        <taxon>Streptosporangiaceae</taxon>
        <taxon>Streptosporangium</taxon>
    </lineage>
</organism>
<proteinExistence type="predicted"/>
<evidence type="ECO:0000313" key="3">
    <source>
        <dbReference type="Proteomes" id="UP001225356"/>
    </source>
</evidence>
<evidence type="ECO:0000256" key="1">
    <source>
        <dbReference type="SAM" id="SignalP"/>
    </source>
</evidence>
<dbReference type="EMBL" id="JAUSQU010000001">
    <property type="protein sequence ID" value="MDP9849665.1"/>
    <property type="molecule type" value="Genomic_DNA"/>
</dbReference>
<sequence>MRKSVTVLSALIFCTTMTSCSVTVTVHVTGPLESVDLRELCIRSPNPSDDSARQCYPMRGNLLANLSAIKPGDLITLRVQDGIITSAEKVGPPTR</sequence>
<evidence type="ECO:0000313" key="2">
    <source>
        <dbReference type="EMBL" id="MDP9849665.1"/>
    </source>
</evidence>
<feature type="chain" id="PRO_5046588443" description="Lipoprotein" evidence="1">
    <location>
        <begin position="22"/>
        <end position="95"/>
    </location>
</feature>
<dbReference type="PROSITE" id="PS51257">
    <property type="entry name" value="PROKAR_LIPOPROTEIN"/>
    <property type="match status" value="1"/>
</dbReference>